<reference evidence="4 5" key="1">
    <citation type="submission" date="2014-08" db="EMBL/GenBank/DDBJ databases">
        <title>Complete genome sequence of Corynebacterium phocae M408/89/1(T)(=DSM 44612(T)), isolated from the common seal (Phoca vitulina).</title>
        <authorList>
            <person name="Ruckert C."/>
            <person name="Albersmeier A."/>
            <person name="Winkler A."/>
            <person name="Kalinowski J."/>
        </authorList>
    </citation>
    <scope>NUCLEOTIDE SEQUENCE [LARGE SCALE GENOMIC DNA]</scope>
    <source>
        <strain evidence="4 5">M408/89/1</strain>
    </source>
</reference>
<keyword evidence="2" id="KW-0732">Signal</keyword>
<name>A0A1L7D599_9CORY</name>
<evidence type="ECO:0000259" key="3">
    <source>
        <dbReference type="Pfam" id="PF04213"/>
    </source>
</evidence>
<keyword evidence="1" id="KW-0812">Transmembrane</keyword>
<evidence type="ECO:0000256" key="2">
    <source>
        <dbReference type="SAM" id="SignalP"/>
    </source>
</evidence>
<dbReference type="Proteomes" id="UP000185491">
    <property type="component" value="Chromosome"/>
</dbReference>
<protein>
    <recommendedName>
        <fullName evidence="3">Htaa domain-containing protein</fullName>
    </recommendedName>
</protein>
<keyword evidence="1" id="KW-0472">Membrane</keyword>
<dbReference type="InterPro" id="IPR007331">
    <property type="entry name" value="Htaa"/>
</dbReference>
<dbReference type="OrthoDB" id="7210788at2"/>
<accession>A0A1L7D599</accession>
<dbReference type="Pfam" id="PF04213">
    <property type="entry name" value="HtaA"/>
    <property type="match status" value="1"/>
</dbReference>
<proteinExistence type="predicted"/>
<dbReference type="AlphaFoldDB" id="A0A1L7D599"/>
<evidence type="ECO:0000256" key="1">
    <source>
        <dbReference type="SAM" id="Phobius"/>
    </source>
</evidence>
<feature type="signal peptide" evidence="2">
    <location>
        <begin position="1"/>
        <end position="24"/>
    </location>
</feature>
<gene>
    <name evidence="4" type="ORF">CPHO_10965</name>
</gene>
<keyword evidence="1" id="KW-1133">Transmembrane helix</keyword>
<feature type="transmembrane region" description="Helical" evidence="1">
    <location>
        <begin position="241"/>
        <end position="260"/>
    </location>
</feature>
<feature type="domain" description="Htaa" evidence="3">
    <location>
        <begin position="41"/>
        <end position="211"/>
    </location>
</feature>
<sequence length="273" mass="29096">MKKKLLSGALAAAMCLTIPTTVVVAPATAQVIESNQNQLESGSFTWGFRRSLVRYMEGFIAKGKVELSGPVKREGANFIFPLDAANSHLDAAGNGQLKLLGGLHFLGHYNKSAQRWDMDVTIDNFVLDVEGKKVTVRADYVTKGDLSKAPSSQDGDQISGKNVAFATFELDSAIKPGTNVRFINQDTAATAPGFSEAFLNDRYATGTPVDGPNLKLVSDPTKPFTEYGKESSVDSENRTGVIIGSIVGVLAAIGGLLGALKHFGPQFGIRLPF</sequence>
<evidence type="ECO:0000313" key="4">
    <source>
        <dbReference type="EMBL" id="APT93324.1"/>
    </source>
</evidence>
<feature type="chain" id="PRO_5039495221" description="Htaa domain-containing protein" evidence="2">
    <location>
        <begin position="25"/>
        <end position="273"/>
    </location>
</feature>
<keyword evidence="5" id="KW-1185">Reference proteome</keyword>
<dbReference type="KEGG" id="cpho:CPHO_10965"/>
<organism evidence="4 5">
    <name type="scientific">Corynebacterium phocae</name>
    <dbReference type="NCBI Taxonomy" id="161895"/>
    <lineage>
        <taxon>Bacteria</taxon>
        <taxon>Bacillati</taxon>
        <taxon>Actinomycetota</taxon>
        <taxon>Actinomycetes</taxon>
        <taxon>Mycobacteriales</taxon>
        <taxon>Corynebacteriaceae</taxon>
        <taxon>Corynebacterium</taxon>
    </lineage>
</organism>
<dbReference type="RefSeq" id="WP_075735781.1">
    <property type="nucleotide sequence ID" value="NZ_CP009249.1"/>
</dbReference>
<dbReference type="STRING" id="161895.CPHO_10965"/>
<dbReference type="EMBL" id="CP009249">
    <property type="protein sequence ID" value="APT93324.1"/>
    <property type="molecule type" value="Genomic_DNA"/>
</dbReference>
<evidence type="ECO:0000313" key="5">
    <source>
        <dbReference type="Proteomes" id="UP000185491"/>
    </source>
</evidence>